<reference evidence="2" key="1">
    <citation type="submission" date="2015-01" db="EMBL/GenBank/DDBJ databases">
        <authorList>
            <person name="Durling Mikael"/>
        </authorList>
    </citation>
    <scope>NUCLEOTIDE SEQUENCE</scope>
</reference>
<feature type="compositionally biased region" description="Polar residues" evidence="1">
    <location>
        <begin position="492"/>
        <end position="508"/>
    </location>
</feature>
<feature type="compositionally biased region" description="Pro residues" evidence="1">
    <location>
        <begin position="222"/>
        <end position="252"/>
    </location>
</feature>
<feature type="region of interest" description="Disordered" evidence="1">
    <location>
        <begin position="91"/>
        <end position="337"/>
    </location>
</feature>
<dbReference type="AlphaFoldDB" id="A0A0B7KBT5"/>
<feature type="compositionally biased region" description="Pro residues" evidence="1">
    <location>
        <begin position="155"/>
        <end position="177"/>
    </location>
</feature>
<feature type="compositionally biased region" description="Polar residues" evidence="1">
    <location>
        <begin position="120"/>
        <end position="130"/>
    </location>
</feature>
<feature type="region of interest" description="Disordered" evidence="1">
    <location>
        <begin position="480"/>
        <end position="512"/>
    </location>
</feature>
<protein>
    <submittedName>
        <fullName evidence="2">Uncharacterized protein</fullName>
    </submittedName>
</protein>
<sequence length="679" mass="74267">MEARSLGTVNYLAANPPQYPVNPAEQRREAVTLYISRVPGTRGPSFRLVILVRCADRNPDVILSPFKPQLKNVSPEDVASSLYYIHHDTSPTAFAQEEAPRSSNDSNRSRAIPRKPVPGATQQQTPSAAQVPTPVASPVTHPAVIPVTSQIKSPDAPPVPTPGTPEEPPPEYEPTPSPAYHEAQASNSKAPPPPSLEAPGPSIPVDVPSRGAGSDELFLSPSHPPPGHVHPHPLPAVPNEPPSVLTPPPIPAKIPLNQPQEVVEDDPPPPPLPPRRENLSLPSLQTGLPARKPINTSPPDAGPTIPAPQSAHEPFSSTERSYDVDYSPRPSTSHSLNNEAHLISPRLNQEGQPRLSLSQRPTTDPFTLILIRRDPSTGLQWNVAKVNCQPRDLTPVTPMRDESDGTVAASSQSYPAIDIQIQNTGYAKFRHNFPRRSMEQNGDQAPRTQQADPSLFTRQVAMFYSKSWATNFREKLNQMEKKHNNRTRKLSNDSTGSTDSAEGPSTSIGVPIPGMKPRGYIFTSPWDTRCEFRTGDGGRSLRLIHILGDSVPPTFNGQEDGESHQPSSVVLSELRFNLPNTDLFHSTHDKNLANVQNQLGNLSKFFQKRTGHSQYDDDEDDDPASPFDLSLGRENAGGGSRGTRVKMGKLIIYHDGLKMLDLVVAANMGVWWKSWEKNF</sequence>
<dbReference type="PRINTS" id="PR01217">
    <property type="entry name" value="PRICHEXTENSN"/>
</dbReference>
<proteinExistence type="predicted"/>
<feature type="region of interest" description="Disordered" evidence="1">
    <location>
        <begin position="610"/>
        <end position="641"/>
    </location>
</feature>
<organism evidence="2">
    <name type="scientific">Bionectria ochroleuca</name>
    <name type="common">Gliocladium roseum</name>
    <dbReference type="NCBI Taxonomy" id="29856"/>
    <lineage>
        <taxon>Eukaryota</taxon>
        <taxon>Fungi</taxon>
        <taxon>Dikarya</taxon>
        <taxon>Ascomycota</taxon>
        <taxon>Pezizomycotina</taxon>
        <taxon>Sordariomycetes</taxon>
        <taxon>Hypocreomycetidae</taxon>
        <taxon>Hypocreales</taxon>
        <taxon>Bionectriaceae</taxon>
        <taxon>Clonostachys</taxon>
    </lineage>
</organism>
<gene>
    <name evidence="2" type="ORF">BN869_000009005_1</name>
</gene>
<evidence type="ECO:0000313" key="2">
    <source>
        <dbReference type="EMBL" id="CEO52947.1"/>
    </source>
</evidence>
<name>A0A0B7KBT5_BIOOC</name>
<dbReference type="EMBL" id="CDPU01000032">
    <property type="protein sequence ID" value="CEO52947.1"/>
    <property type="molecule type" value="Genomic_DNA"/>
</dbReference>
<accession>A0A0B7KBT5</accession>
<evidence type="ECO:0000256" key="1">
    <source>
        <dbReference type="SAM" id="MobiDB-lite"/>
    </source>
</evidence>